<dbReference type="GO" id="GO:0006396">
    <property type="term" value="P:RNA processing"/>
    <property type="evidence" value="ECO:0007669"/>
    <property type="project" value="UniProtKB-ARBA"/>
</dbReference>
<evidence type="ECO:0000256" key="1">
    <source>
        <dbReference type="ARBA" id="ARBA00010876"/>
    </source>
</evidence>
<comment type="caution">
    <text evidence="4">The sequence shown here is derived from an EMBL/GenBank/DDBJ whole genome shotgun (WGS) entry which is preliminary data.</text>
</comment>
<dbReference type="GO" id="GO:0003723">
    <property type="term" value="F:RNA binding"/>
    <property type="evidence" value="ECO:0007669"/>
    <property type="project" value="InterPro"/>
</dbReference>
<dbReference type="GO" id="GO:0009982">
    <property type="term" value="F:pseudouridine synthase activity"/>
    <property type="evidence" value="ECO:0007669"/>
    <property type="project" value="InterPro"/>
</dbReference>
<dbReference type="CDD" id="cd02869">
    <property type="entry name" value="PseudoU_synth_RluA_like"/>
    <property type="match status" value="1"/>
</dbReference>
<protein>
    <submittedName>
        <fullName evidence="4">23S rRNA pseudouridine1911/1915/1917 synthase</fullName>
    </submittedName>
</protein>
<reference evidence="4 5" key="1">
    <citation type="submission" date="2018-04" db="EMBL/GenBank/DDBJ databases">
        <title>Genomic Encyclopedia of Archaeal and Bacterial Type Strains, Phase II (KMG-II): from individual species to whole genera.</title>
        <authorList>
            <person name="Goeker M."/>
        </authorList>
    </citation>
    <scope>NUCLEOTIDE SEQUENCE [LARGE SCALE GENOMIC DNA]</scope>
    <source>
        <strain evidence="4 5">DSM 28823</strain>
    </source>
</reference>
<dbReference type="InterPro" id="IPR006145">
    <property type="entry name" value="PsdUridine_synth_RsuA/RluA"/>
</dbReference>
<dbReference type="PANTHER" id="PTHR21600:SF83">
    <property type="entry name" value="PSEUDOURIDYLATE SYNTHASE RPUSD4, MITOCHONDRIAL"/>
    <property type="match status" value="1"/>
</dbReference>
<dbReference type="RefSeq" id="WP_107822290.1">
    <property type="nucleotide sequence ID" value="NZ_OY782574.1"/>
</dbReference>
<dbReference type="Gene3D" id="3.30.2350.10">
    <property type="entry name" value="Pseudouridine synthase"/>
    <property type="match status" value="1"/>
</dbReference>
<evidence type="ECO:0000313" key="4">
    <source>
        <dbReference type="EMBL" id="PTN08482.1"/>
    </source>
</evidence>
<name>A0A2T5C1J3_9BACT</name>
<dbReference type="InterPro" id="IPR020103">
    <property type="entry name" value="PsdUridine_synth_cat_dom_sf"/>
</dbReference>
<dbReference type="OrthoDB" id="9807829at2"/>
<dbReference type="GO" id="GO:0001522">
    <property type="term" value="P:pseudouridine synthesis"/>
    <property type="evidence" value="ECO:0007669"/>
    <property type="project" value="InterPro"/>
</dbReference>
<dbReference type="InterPro" id="IPR050188">
    <property type="entry name" value="RluA_PseudoU_synthase"/>
</dbReference>
<feature type="domain" description="Pseudouridine synthase RsuA/RluA-like" evidence="3">
    <location>
        <begin position="9"/>
        <end position="164"/>
    </location>
</feature>
<dbReference type="SUPFAM" id="SSF55120">
    <property type="entry name" value="Pseudouridine synthase"/>
    <property type="match status" value="1"/>
</dbReference>
<comment type="similarity">
    <text evidence="1">Belongs to the pseudouridine synthase RluA family.</text>
</comment>
<evidence type="ECO:0000256" key="2">
    <source>
        <dbReference type="ARBA" id="ARBA00023235"/>
    </source>
</evidence>
<dbReference type="GO" id="GO:0140098">
    <property type="term" value="F:catalytic activity, acting on RNA"/>
    <property type="evidence" value="ECO:0007669"/>
    <property type="project" value="UniProtKB-ARBA"/>
</dbReference>
<sequence>MQVIYEDNHLIAVNKACGEIVQGDKTGDEPLIDKVKAYIKKKYNKPGDVYLGSPHRLDRPTSGIVLFARTSKALTRLNEMFQDKTAIKKTYWAVVDLLPEEMEGTLEHYLWKDEGKNKSFASVKKKKGAKLCSLSYVHKASLNRYHLLEVNLETGRHHQIRAQLLTIGCHIKGDLKYGAERSNPNGGIHLHARKLEFIHPVRKEPMTLIAKPPKGDPIWDELILIKDLKD</sequence>
<evidence type="ECO:0000313" key="5">
    <source>
        <dbReference type="Proteomes" id="UP000243525"/>
    </source>
</evidence>
<dbReference type="Proteomes" id="UP000243525">
    <property type="component" value="Unassembled WGS sequence"/>
</dbReference>
<dbReference type="AlphaFoldDB" id="A0A2T5C1J3"/>
<proteinExistence type="inferred from homology"/>
<dbReference type="Pfam" id="PF00849">
    <property type="entry name" value="PseudoU_synth_2"/>
    <property type="match status" value="1"/>
</dbReference>
<keyword evidence="2" id="KW-0413">Isomerase</keyword>
<organism evidence="4 5">
    <name type="scientific">Mangrovibacterium marinum</name>
    <dbReference type="NCBI Taxonomy" id="1639118"/>
    <lineage>
        <taxon>Bacteria</taxon>
        <taxon>Pseudomonadati</taxon>
        <taxon>Bacteroidota</taxon>
        <taxon>Bacteroidia</taxon>
        <taxon>Marinilabiliales</taxon>
        <taxon>Prolixibacteraceae</taxon>
        <taxon>Mangrovibacterium</taxon>
    </lineage>
</organism>
<accession>A0A2T5C1J3</accession>
<keyword evidence="5" id="KW-1185">Reference proteome</keyword>
<dbReference type="PANTHER" id="PTHR21600">
    <property type="entry name" value="MITOCHONDRIAL RNA PSEUDOURIDINE SYNTHASE"/>
    <property type="match status" value="1"/>
</dbReference>
<gene>
    <name evidence="4" type="ORF">C8N47_10839</name>
</gene>
<dbReference type="EMBL" id="QAAD01000008">
    <property type="protein sequence ID" value="PTN08482.1"/>
    <property type="molecule type" value="Genomic_DNA"/>
</dbReference>
<evidence type="ECO:0000259" key="3">
    <source>
        <dbReference type="Pfam" id="PF00849"/>
    </source>
</evidence>